<keyword evidence="2" id="KW-1003">Cell membrane</keyword>
<dbReference type="Pfam" id="PF13396">
    <property type="entry name" value="PLDc_N"/>
    <property type="match status" value="1"/>
</dbReference>
<evidence type="ECO:0000256" key="5">
    <source>
        <dbReference type="ARBA" id="ARBA00023136"/>
    </source>
</evidence>
<keyword evidence="4 6" id="KW-1133">Transmembrane helix</keyword>
<dbReference type="Proteomes" id="UP000195573">
    <property type="component" value="Chromosome"/>
</dbReference>
<keyword evidence="3 6" id="KW-0812">Transmembrane</keyword>
<evidence type="ECO:0000256" key="2">
    <source>
        <dbReference type="ARBA" id="ARBA00022475"/>
    </source>
</evidence>
<accession>A0A1Y0CIQ4</accession>
<evidence type="ECO:0000256" key="1">
    <source>
        <dbReference type="ARBA" id="ARBA00004651"/>
    </source>
</evidence>
<dbReference type="AlphaFoldDB" id="A0A1Y0CIQ4"/>
<organism evidence="9 11">
    <name type="scientific">Sutcliffiella horikoshii</name>
    <dbReference type="NCBI Taxonomy" id="79883"/>
    <lineage>
        <taxon>Bacteria</taxon>
        <taxon>Bacillati</taxon>
        <taxon>Bacillota</taxon>
        <taxon>Bacilli</taxon>
        <taxon>Bacillales</taxon>
        <taxon>Bacillaceae</taxon>
        <taxon>Sutcliffiella</taxon>
    </lineage>
</organism>
<reference evidence="9 11" key="2">
    <citation type="submission" date="2019-08" db="EMBL/GenBank/DDBJ databases">
        <title>Bacillus genomes from the desert of Cuatro Cienegas, Coahuila.</title>
        <authorList>
            <person name="Olmedo-Alvarez G."/>
        </authorList>
    </citation>
    <scope>NUCLEOTIDE SEQUENCE [LARGE SCALE GENOMIC DNA]</scope>
    <source>
        <strain evidence="9 11">CH88_3T</strain>
    </source>
</reference>
<evidence type="ECO:0000256" key="6">
    <source>
        <dbReference type="SAM" id="Phobius"/>
    </source>
</evidence>
<evidence type="ECO:0000256" key="3">
    <source>
        <dbReference type="ARBA" id="ARBA00022692"/>
    </source>
</evidence>
<gene>
    <name evidence="8" type="ORF">B4U37_02235</name>
    <name evidence="9" type="ORF">FZC74_18600</name>
</gene>
<dbReference type="EMBL" id="VTEU01000011">
    <property type="protein sequence ID" value="TYS55533.1"/>
    <property type="molecule type" value="Genomic_DNA"/>
</dbReference>
<keyword evidence="10" id="KW-1185">Reference proteome</keyword>
<evidence type="ECO:0000313" key="9">
    <source>
        <dbReference type="EMBL" id="TYS55533.1"/>
    </source>
</evidence>
<feature type="transmembrane region" description="Helical" evidence="6">
    <location>
        <begin position="39"/>
        <end position="58"/>
    </location>
</feature>
<dbReference type="KEGG" id="bhk:B4U37_02235"/>
<name>A0A1Y0CIQ4_9BACI</name>
<keyword evidence="5 6" id="KW-0472">Membrane</keyword>
<feature type="domain" description="Cardiolipin synthase N-terminal" evidence="7">
    <location>
        <begin position="18"/>
        <end position="60"/>
    </location>
</feature>
<comment type="subcellular location">
    <subcellularLocation>
        <location evidence="1">Cell membrane</location>
        <topology evidence="1">Multi-pass membrane protein</topology>
    </subcellularLocation>
</comment>
<feature type="transmembrane region" description="Helical" evidence="6">
    <location>
        <begin position="6"/>
        <end position="27"/>
    </location>
</feature>
<dbReference type="GO" id="GO:0005886">
    <property type="term" value="C:plasma membrane"/>
    <property type="evidence" value="ECO:0007669"/>
    <property type="project" value="UniProtKB-SubCell"/>
</dbReference>
<evidence type="ECO:0000313" key="10">
    <source>
        <dbReference type="Proteomes" id="UP000195573"/>
    </source>
</evidence>
<dbReference type="InterPro" id="IPR027379">
    <property type="entry name" value="CLS_N"/>
</dbReference>
<protein>
    <submittedName>
        <fullName evidence="9">PLDc_N domain-containing protein</fullName>
    </submittedName>
    <submittedName>
        <fullName evidence="8">Transcriptional regulator</fullName>
    </submittedName>
</protein>
<evidence type="ECO:0000259" key="7">
    <source>
        <dbReference type="Pfam" id="PF13396"/>
    </source>
</evidence>
<dbReference type="RefSeq" id="WP_088016876.1">
    <property type="nucleotide sequence ID" value="NZ_CP020880.1"/>
</dbReference>
<sequence>MENINWSLAAPLIVLQLILVITALISLIRQEQTNGPKWAWTLIILFITTIGPILYFVIGRKND</sequence>
<evidence type="ECO:0000256" key="4">
    <source>
        <dbReference type="ARBA" id="ARBA00022989"/>
    </source>
</evidence>
<dbReference type="GeneID" id="96737259"/>
<reference evidence="8 10" key="1">
    <citation type="submission" date="2017-04" db="EMBL/GenBank/DDBJ databases">
        <title>Complete Genome Sequence of the Bacillus horikoshii 20a strain from Cuatro Cienegas, Coahuila, Mexico.</title>
        <authorList>
            <person name="Zarza E."/>
            <person name="Alcaraz L.D."/>
            <person name="Aguilar-Salinas B."/>
            <person name="Islas A."/>
            <person name="Olmedo-Alvarez G."/>
        </authorList>
    </citation>
    <scope>NUCLEOTIDE SEQUENCE [LARGE SCALE GENOMIC DNA]</scope>
    <source>
        <strain evidence="8 10">20a</strain>
    </source>
</reference>
<evidence type="ECO:0000313" key="8">
    <source>
        <dbReference type="EMBL" id="ART74934.1"/>
    </source>
</evidence>
<dbReference type="Proteomes" id="UP000323393">
    <property type="component" value="Unassembled WGS sequence"/>
</dbReference>
<dbReference type="EMBL" id="CP020880">
    <property type="protein sequence ID" value="ART74934.1"/>
    <property type="molecule type" value="Genomic_DNA"/>
</dbReference>
<proteinExistence type="predicted"/>
<evidence type="ECO:0000313" key="11">
    <source>
        <dbReference type="Proteomes" id="UP000323393"/>
    </source>
</evidence>